<accession>A0A164P307</accession>
<dbReference type="InterPro" id="IPR051681">
    <property type="entry name" value="Ser/Thr_Kinases-Pseudokinases"/>
</dbReference>
<dbReference type="PROSITE" id="PS00108">
    <property type="entry name" value="PROTEIN_KINASE_ST"/>
    <property type="match status" value="1"/>
</dbReference>
<dbReference type="SMART" id="SM00220">
    <property type="entry name" value="S_TKc"/>
    <property type="match status" value="1"/>
</dbReference>
<dbReference type="PROSITE" id="PS50011">
    <property type="entry name" value="PROTEIN_KINASE_DOM"/>
    <property type="match status" value="1"/>
</dbReference>
<dbReference type="InterPro" id="IPR008271">
    <property type="entry name" value="Ser/Thr_kinase_AS"/>
</dbReference>
<evidence type="ECO:0000313" key="2">
    <source>
        <dbReference type="EMBL" id="KZS88307.1"/>
    </source>
</evidence>
<dbReference type="OrthoDB" id="4062651at2759"/>
<dbReference type="AlphaFoldDB" id="A0A164P307"/>
<dbReference type="GO" id="GO:0005524">
    <property type="term" value="F:ATP binding"/>
    <property type="evidence" value="ECO:0007669"/>
    <property type="project" value="InterPro"/>
</dbReference>
<reference evidence="2 3" key="1">
    <citation type="journal article" date="2016" name="Mol. Biol. Evol.">
        <title>Comparative Genomics of Early-Diverging Mushroom-Forming Fungi Provides Insights into the Origins of Lignocellulose Decay Capabilities.</title>
        <authorList>
            <person name="Nagy L.G."/>
            <person name="Riley R."/>
            <person name="Tritt A."/>
            <person name="Adam C."/>
            <person name="Daum C."/>
            <person name="Floudas D."/>
            <person name="Sun H."/>
            <person name="Yadav J.S."/>
            <person name="Pangilinan J."/>
            <person name="Larsson K.H."/>
            <person name="Matsuura K."/>
            <person name="Barry K."/>
            <person name="Labutti K."/>
            <person name="Kuo R."/>
            <person name="Ohm R.A."/>
            <person name="Bhattacharya S.S."/>
            <person name="Shirouzu T."/>
            <person name="Yoshinaga Y."/>
            <person name="Martin F.M."/>
            <person name="Grigoriev I.V."/>
            <person name="Hibbett D.S."/>
        </authorList>
    </citation>
    <scope>NUCLEOTIDE SEQUENCE [LARGE SCALE GENOMIC DNA]</scope>
    <source>
        <strain evidence="2 3">HHB9708</strain>
    </source>
</reference>
<sequence length="346" mass="39141">MSNPLPAHVQQDFLDPRHESWFDVQDLTNLITYRDERDQPVLMGGSADIYQAELRGQPVAVKVMRITVTNENEKKELERKIRREVRIWSNIHHKNILPFLGICFFRGRDGSSNGEFPWFSLVSPWMKNGTAGRYIREVKGACVITVLHEFLSGLSFLHQNSVIHGDLKPSNIFISDDGTAMLADFGLSRSTWGGSFVATPGLTTTSTGIKGSLRWTAPELLEKPKATQASDMWAVGCILLELVGLMPPYGDYRTESNIIYAISSHKLPHEAPDLSAANDRLSYHNTMRSYSVHLGPGVFDRYPGLWDLCLRCWSIDPAARPPCYNVYQFLMMIEFVYHLLATLVYN</sequence>
<feature type="domain" description="Protein kinase" evidence="1">
    <location>
        <begin position="35"/>
        <end position="330"/>
    </location>
</feature>
<organism evidence="2 3">
    <name type="scientific">Sistotremastrum niveocremeum HHB9708</name>
    <dbReference type="NCBI Taxonomy" id="1314777"/>
    <lineage>
        <taxon>Eukaryota</taxon>
        <taxon>Fungi</taxon>
        <taxon>Dikarya</taxon>
        <taxon>Basidiomycota</taxon>
        <taxon>Agaricomycotina</taxon>
        <taxon>Agaricomycetes</taxon>
        <taxon>Sistotremastrales</taxon>
        <taxon>Sistotremastraceae</taxon>
        <taxon>Sertulicium</taxon>
        <taxon>Sertulicium niveocremeum</taxon>
    </lineage>
</organism>
<evidence type="ECO:0000259" key="1">
    <source>
        <dbReference type="PROSITE" id="PS50011"/>
    </source>
</evidence>
<keyword evidence="3" id="KW-1185">Reference proteome</keyword>
<dbReference type="GO" id="GO:0004674">
    <property type="term" value="F:protein serine/threonine kinase activity"/>
    <property type="evidence" value="ECO:0007669"/>
    <property type="project" value="TreeGrafter"/>
</dbReference>
<dbReference type="Pfam" id="PF00069">
    <property type="entry name" value="Pkinase"/>
    <property type="match status" value="1"/>
</dbReference>
<dbReference type="InterPro" id="IPR000719">
    <property type="entry name" value="Prot_kinase_dom"/>
</dbReference>
<dbReference type="Proteomes" id="UP000076722">
    <property type="component" value="Unassembled WGS sequence"/>
</dbReference>
<keyword evidence="2" id="KW-0418">Kinase</keyword>
<dbReference type="EMBL" id="KV419438">
    <property type="protein sequence ID" value="KZS88307.1"/>
    <property type="molecule type" value="Genomic_DNA"/>
</dbReference>
<name>A0A164P307_9AGAM</name>
<dbReference type="Gene3D" id="1.10.510.10">
    <property type="entry name" value="Transferase(Phosphotransferase) domain 1"/>
    <property type="match status" value="1"/>
</dbReference>
<protein>
    <submittedName>
        <fullName evidence="2">Kinase-like protein</fullName>
    </submittedName>
</protein>
<dbReference type="STRING" id="1314777.A0A164P307"/>
<evidence type="ECO:0000313" key="3">
    <source>
        <dbReference type="Proteomes" id="UP000076722"/>
    </source>
</evidence>
<proteinExistence type="predicted"/>
<dbReference type="PANTHER" id="PTHR44329">
    <property type="entry name" value="SERINE/THREONINE-PROTEIN KINASE TNNI3K-RELATED"/>
    <property type="match status" value="1"/>
</dbReference>
<dbReference type="InterPro" id="IPR011009">
    <property type="entry name" value="Kinase-like_dom_sf"/>
</dbReference>
<dbReference type="Gene3D" id="3.30.200.20">
    <property type="entry name" value="Phosphorylase Kinase, domain 1"/>
    <property type="match status" value="1"/>
</dbReference>
<dbReference type="SUPFAM" id="SSF56112">
    <property type="entry name" value="Protein kinase-like (PK-like)"/>
    <property type="match status" value="1"/>
</dbReference>
<gene>
    <name evidence="2" type="ORF">SISNIDRAFT_267265</name>
</gene>
<keyword evidence="2" id="KW-0808">Transferase</keyword>